<protein>
    <recommendedName>
        <fullName evidence="5">P/Homo B domain-containing protein</fullName>
    </recommendedName>
</protein>
<dbReference type="Proteomes" id="UP000223913">
    <property type="component" value="Unassembled WGS sequence"/>
</dbReference>
<name>A0A2D0MX64_FLAN2</name>
<dbReference type="Pfam" id="PF13585">
    <property type="entry name" value="CHU_C"/>
    <property type="match status" value="1"/>
</dbReference>
<accession>A0A2D0MX64</accession>
<dbReference type="InterPro" id="IPR029865">
    <property type="entry name" value="KIAA0319-like"/>
</dbReference>
<reference evidence="3 4" key="1">
    <citation type="submission" date="2017-10" db="EMBL/GenBank/DDBJ databases">
        <title>The draft genome sequence of Lewinella nigricans NBRC 102662.</title>
        <authorList>
            <person name="Wang K."/>
        </authorList>
    </citation>
    <scope>NUCLEOTIDE SEQUENCE [LARGE SCALE GENOMIC DNA]</scope>
    <source>
        <strain evidence="3 4">NBRC 102662</strain>
    </source>
</reference>
<feature type="domain" description="PKD" evidence="1">
    <location>
        <begin position="1996"/>
        <end position="2036"/>
    </location>
</feature>
<evidence type="ECO:0000313" key="4">
    <source>
        <dbReference type="Proteomes" id="UP000223913"/>
    </source>
</evidence>
<dbReference type="InterPro" id="IPR007110">
    <property type="entry name" value="Ig-like_dom"/>
</dbReference>
<evidence type="ECO:0008006" key="5">
    <source>
        <dbReference type="Google" id="ProtNLM"/>
    </source>
</evidence>
<dbReference type="PANTHER" id="PTHR46182:SF2">
    <property type="entry name" value="FI19480P1"/>
    <property type="match status" value="1"/>
</dbReference>
<dbReference type="InterPro" id="IPR022409">
    <property type="entry name" value="PKD/Chitinase_dom"/>
</dbReference>
<dbReference type="InterPro" id="IPR013783">
    <property type="entry name" value="Ig-like_fold"/>
</dbReference>
<evidence type="ECO:0000259" key="2">
    <source>
        <dbReference type="PROSITE" id="PS50835"/>
    </source>
</evidence>
<comment type="caution">
    <text evidence="3">The sequence shown here is derived from an EMBL/GenBank/DDBJ whole genome shotgun (WGS) entry which is preliminary data.</text>
</comment>
<dbReference type="Gene3D" id="2.60.40.10">
    <property type="entry name" value="Immunoglobulins"/>
    <property type="match status" value="4"/>
</dbReference>
<dbReference type="InterPro" id="IPR035986">
    <property type="entry name" value="PKD_dom_sf"/>
</dbReference>
<dbReference type="RefSeq" id="WP_099155711.1">
    <property type="nucleotide sequence ID" value="NZ_PDUD01000071.1"/>
</dbReference>
<dbReference type="PANTHER" id="PTHR46182">
    <property type="entry name" value="FI19480P1"/>
    <property type="match status" value="1"/>
</dbReference>
<dbReference type="NCBIfam" id="TIGR04131">
    <property type="entry name" value="Bac_Flav_CTERM"/>
    <property type="match status" value="1"/>
</dbReference>
<dbReference type="SUPFAM" id="SSF49299">
    <property type="entry name" value="PKD domain"/>
    <property type="match status" value="2"/>
</dbReference>
<organism evidence="3 4">
    <name type="scientific">Flavilitoribacter nigricans (strain ATCC 23147 / DSM 23189 / NBRC 102662 / NCIMB 1420 / SS-2)</name>
    <name type="common">Lewinella nigricans</name>
    <dbReference type="NCBI Taxonomy" id="1122177"/>
    <lineage>
        <taxon>Bacteria</taxon>
        <taxon>Pseudomonadati</taxon>
        <taxon>Bacteroidota</taxon>
        <taxon>Saprospiria</taxon>
        <taxon>Saprospirales</taxon>
        <taxon>Lewinellaceae</taxon>
        <taxon>Flavilitoribacter</taxon>
    </lineage>
</organism>
<dbReference type="SUPFAM" id="SSF49785">
    <property type="entry name" value="Galactose-binding domain-like"/>
    <property type="match status" value="1"/>
</dbReference>
<gene>
    <name evidence="3" type="ORF">CRP01_39940</name>
</gene>
<dbReference type="SMART" id="SM00089">
    <property type="entry name" value="PKD"/>
    <property type="match status" value="5"/>
</dbReference>
<proteinExistence type="predicted"/>
<evidence type="ECO:0000313" key="3">
    <source>
        <dbReference type="EMBL" id="PHN00862.1"/>
    </source>
</evidence>
<dbReference type="InterPro" id="IPR026341">
    <property type="entry name" value="T9SS_type_B"/>
</dbReference>
<sequence length="2565" mass="269859">MRHIIILWHILLMPLLGYSQICGVVDTTIVSQGAVENISIDIAPGDLVNDDLSDPNQGLCGIEISFVHQYVTDLGLSLESPDGQVVQLTGPTTISTAVPPTFGASWRITFLPSSEVAVPDPNFTSRWNNNLNSATFQAGGQYRGSYYPFNGNLEDFNTGTVSGTWTLRVDNSQSFNGGAILAIRLIFCDPLGQDCCFADAGRLDDPDLDACIGDPDLNFVPESRYSFPPPDTDLYGFTYLVSRDSILLAYDSTEVDLTDMPAGTYQVCGLSYLRADSLLLPQPDGQYSLKEMFSDLNSLSPSFCGDLTGDCQLIVINEPPLPVDLPVVICEGETFTYQDSTYDQAGTFPYILQTASGCDSLVNIVLTVVPTQTVAVDSTICAGETVQIGNSVYNTTGMYRDTLPSGIGCDSVVVLDLEVVQDIIVSLDTVICRGDSLVVNGQAYYDTDNFQVTLPSSRICDSIVMVNLRVLDPLIELAPVDTITCARPTVTLDAGASTPVGSVIFEWQDLAGASLGMAGTLTVDEPGDYVLLVSEEVNGQRCTVRDTVRVVANESFPVADAGPDQTLTCVQEILTLGGSGTSIGSEYIYEWTTDTGNFLDDPDIPAPRIDAPGHYTLIVTNTSSNCMDTSTVMIDALQELPAVFTSPDTTITCTNRSLLLTSDGSSQGAMFEYEWRNSQGDVLGNDPSLRVAAADTYRLIIRNTLSSCTDSAEVSVAVDTLLPQFSIDAPPAINCDRPTIRLNAVAPALDTDVTITWDVTDGGNIQADAGTLTPLVDAAGTYTLILNNTRNGCESFASVEVADIRNTQTAAPLVPDIISCGVSSVVLDAGTSNSGPNVVYQWTTSDGQFVDLSTGRTVRVNAAGTYTLTVLDTISRCSDMASVEVFRDLNSPVAEAGNGFAVDCAMGQDTLRGTGSSEGVDISYTWTGPCLESNPDSLWVVASCAGMYYLEVTDLSNNCSVIDSVEVVLDQNAPIAAVLPVDTITCAAPSVLLDGSPSTPANDLQFSWTGPGITGTTTDPAVSVDIPGIYQLVVANALNGCTDTLAVEVAMETVLPSADAGDDLTLTCAITEGMIGGPNTSTGPDLSYSWIEIEGQLPGATDTPVVPVDGAGIFRLIVTNNRTGCRDSSQVVVVENNELPGSNAGPDQEINCSSDRVDLDGSNSVQGPDIVYTWSGPCLIGRTDSIGARADCPGTYLLEVTNMVTGCSTMDSVVITLNPAAPFAVLPDTASIDCAAGTATLDGSASSTGFYEWTLNGAVVSAGANLINVAEVGVYYLSVENQDGSCTAQDSMVVIGNCQPEAIILPSDDLTCEEPTVVLDAGNSRGQALRYEWTGPDPGCIVGGQGTPQLEVSCGGTYTLILTNEQVMLSDTQTVTVAMDDNMPVATVGPPDTLNCVQNVATLDGSASTTGPNIVYRWTRVSNGALIAETATATTQVPGTFVLEVLDTVSLCSSTASVRIVEFNLPISLSFGDSVLACGQDTFALTALPTPLSDFYTYNWSGPEILVPSDSATVLAGEVGAYSVTVTDRRSECTATATVNLTEDQQCAPCVTIATPDTLSCARMEVSLEAAFCRPCTGCALQWTTADGNIVADGNTLQPTVDAVGTYRLTVIDLEGFQTDVDVTVVENNPFPPAGAGPDRIITCDSMTVTLGNSAGVPDPSHAYEWSSPDVPGFSDPATRTAEVNEPGTYVVLVTDINTGCFTRDTALVTIDTLRPLANAGPDQMLSCNDPFVILNGGGSSSGSEYQFTWSGSDAAACLQGMNAVNPIVNCPGTYYLEIRNRNTGCSDLDTVQVFADDDLAVLTPFPDTALSCSVDSVTLIAGLAEPENYAYRWCALDTNGQEVASSCRDSLRLPVGTTGAYRFTAINDNTGCESTFTVNVADERDLPLIDAGPDLRFRCTDDSLLVSAETGQDLIDLDIAWTSLGKLPIGNANTLNPIIYAADTLLLTVTDRQSGCTAMDSVVIAPDLNAPAAEAGADTALTCLVTSLQLQGGGSSNSGNALTYAWTTADGNIQANANTATPRINRPGTYLLTVSNAQNGCTATDAVVVRDEQSAPVASIADLGSLQFSCNVDTLLLDASGSVAAGGGPLDYLWTIVSSGNLIGPTDQPTIQTDAIGTYRLIVSDPGSSCRDSLQFTLSAAFGAPVIRIDAPQVLTCSRDEVIIDASASEFGSNYTATWMDDQGNVLPASGLSLAVSEPGNFTLQIDNLQSGCTNLSQPISVRQDTTAPTVVISPTDLLDCTITSVTLDGSASSGSASLTYQWTTAGGILLSGDHQSRATAGGAGTYILEIQDVQNGCTALDSIQVEAITAPIAGLDLQMTSPGCTNAAGGSILVNEVIGGTAPFIFQLNDGAEVNTGTFTQLRTGTYTVRVRDVNGCEWQEELVIPEAAPIDVDLGPDLTITSGDSIELIAQTSSRDIVSYRWEPAIADGSMVVVAPEVTTSYGITVTDVNGCSATDRVRVIVKKTRSYFIPNAFSPDGDGSNDRFMVMTGPDVVNIPTFRIYDRWGHLVYERHDIPPNDPALGWDGRHNGSIMNSGVFVYYVELEYNDGTMEIAQGDVALLR</sequence>
<keyword evidence="4" id="KW-1185">Reference proteome</keyword>
<dbReference type="InterPro" id="IPR008979">
    <property type="entry name" value="Galactose-bd-like_sf"/>
</dbReference>
<dbReference type="Gene3D" id="2.60.120.260">
    <property type="entry name" value="Galactose-binding domain-like"/>
    <property type="match status" value="1"/>
</dbReference>
<dbReference type="GO" id="GO:0016020">
    <property type="term" value="C:membrane"/>
    <property type="evidence" value="ECO:0007669"/>
    <property type="project" value="TreeGrafter"/>
</dbReference>
<feature type="domain" description="Ig-like" evidence="2">
    <location>
        <begin position="1967"/>
        <end position="2059"/>
    </location>
</feature>
<dbReference type="PROSITE" id="PS50093">
    <property type="entry name" value="PKD"/>
    <property type="match status" value="1"/>
</dbReference>
<dbReference type="GO" id="GO:0031410">
    <property type="term" value="C:cytoplasmic vesicle"/>
    <property type="evidence" value="ECO:0007669"/>
    <property type="project" value="TreeGrafter"/>
</dbReference>
<evidence type="ECO:0000259" key="1">
    <source>
        <dbReference type="PROSITE" id="PS50093"/>
    </source>
</evidence>
<dbReference type="EMBL" id="PDUD01000071">
    <property type="protein sequence ID" value="PHN00862.1"/>
    <property type="molecule type" value="Genomic_DNA"/>
</dbReference>
<dbReference type="InterPro" id="IPR000601">
    <property type="entry name" value="PKD_dom"/>
</dbReference>
<dbReference type="OrthoDB" id="9805017at2"/>
<dbReference type="PROSITE" id="PS50835">
    <property type="entry name" value="IG_LIKE"/>
    <property type="match status" value="1"/>
</dbReference>